<protein>
    <recommendedName>
        <fullName evidence="4">WD40-like Beta Propeller Repeat</fullName>
    </recommendedName>
</protein>
<reference evidence="2 3" key="1">
    <citation type="submission" date="2016-10" db="EMBL/GenBank/DDBJ databases">
        <authorList>
            <person name="de Groot N.N."/>
        </authorList>
    </citation>
    <scope>NUCLEOTIDE SEQUENCE [LARGE SCALE GENOMIC DNA]</scope>
    <source>
        <strain evidence="2 3">DSM 19706</strain>
    </source>
</reference>
<evidence type="ECO:0008006" key="4">
    <source>
        <dbReference type="Google" id="ProtNLM"/>
    </source>
</evidence>
<feature type="chain" id="PRO_5011789677" description="WD40-like Beta Propeller Repeat" evidence="1">
    <location>
        <begin position="19"/>
        <end position="212"/>
    </location>
</feature>
<dbReference type="RefSeq" id="WP_143047954.1">
    <property type="nucleotide sequence ID" value="NZ_AP027363.1"/>
</dbReference>
<dbReference type="OrthoDB" id="9758793at2"/>
<keyword evidence="3" id="KW-1185">Reference proteome</keyword>
<evidence type="ECO:0000256" key="1">
    <source>
        <dbReference type="SAM" id="SignalP"/>
    </source>
</evidence>
<keyword evidence="1" id="KW-0732">Signal</keyword>
<feature type="signal peptide" evidence="1">
    <location>
        <begin position="1"/>
        <end position="18"/>
    </location>
</feature>
<evidence type="ECO:0000313" key="3">
    <source>
        <dbReference type="Proteomes" id="UP000199308"/>
    </source>
</evidence>
<sequence length="212" mass="23993">MKYLICFVVLVINSVALAPAQAEQTTLEIAPVWSMDSSLQATFVEQHQTYYLIVKDKEGNSVSEHLVSRSSNLSDISWAHDNNHLSFVENNNRLWLLNLKTNALSLIAFNQSEQAKDSQDIPAFNVQWSPQGNWIQYLSKTPNRTSAKVYSLDRRRSFTIPVNAEQIASINWHSQESQLVVNTDDGNNVESELMVQGIKLLVNPQTQLVKAY</sequence>
<dbReference type="EMBL" id="FOHK01000009">
    <property type="protein sequence ID" value="SET57041.1"/>
    <property type="molecule type" value="Genomic_DNA"/>
</dbReference>
<evidence type="ECO:0000313" key="2">
    <source>
        <dbReference type="EMBL" id="SET57041.1"/>
    </source>
</evidence>
<gene>
    <name evidence="2" type="ORF">SAMN05660429_02116</name>
</gene>
<dbReference type="SUPFAM" id="SSF82171">
    <property type="entry name" value="DPP6 N-terminal domain-like"/>
    <property type="match status" value="1"/>
</dbReference>
<dbReference type="Proteomes" id="UP000199308">
    <property type="component" value="Unassembled WGS sequence"/>
</dbReference>
<dbReference type="Gene3D" id="2.120.10.30">
    <property type="entry name" value="TolB, C-terminal domain"/>
    <property type="match status" value="1"/>
</dbReference>
<dbReference type="AlphaFoldDB" id="A0A1I0FHX7"/>
<dbReference type="STRING" id="349064.SAMN05660429_02116"/>
<proteinExistence type="predicted"/>
<organism evidence="2 3">
    <name type="scientific">Thalassotalea agarivorans</name>
    <name type="common">Thalassomonas agarivorans</name>
    <dbReference type="NCBI Taxonomy" id="349064"/>
    <lineage>
        <taxon>Bacteria</taxon>
        <taxon>Pseudomonadati</taxon>
        <taxon>Pseudomonadota</taxon>
        <taxon>Gammaproteobacteria</taxon>
        <taxon>Alteromonadales</taxon>
        <taxon>Colwelliaceae</taxon>
        <taxon>Thalassotalea</taxon>
    </lineage>
</organism>
<accession>A0A1I0FHX7</accession>
<name>A0A1I0FHX7_THASX</name>
<dbReference type="InterPro" id="IPR011042">
    <property type="entry name" value="6-blade_b-propeller_TolB-like"/>
</dbReference>